<dbReference type="SUPFAM" id="SSF55347">
    <property type="entry name" value="Glyceraldehyde-3-phosphate dehydrogenase-like, C-terminal domain"/>
    <property type="match status" value="1"/>
</dbReference>
<name>A0ABP6ZHG8_9ACTN</name>
<dbReference type="Pfam" id="PF22725">
    <property type="entry name" value="GFO_IDH_MocA_C3"/>
    <property type="match status" value="1"/>
</dbReference>
<dbReference type="PANTHER" id="PTHR43818">
    <property type="entry name" value="BCDNA.GH03377"/>
    <property type="match status" value="1"/>
</dbReference>
<organism evidence="4 5">
    <name type="scientific">Microlunatus ginsengisoli</name>
    <dbReference type="NCBI Taxonomy" id="363863"/>
    <lineage>
        <taxon>Bacteria</taxon>
        <taxon>Bacillati</taxon>
        <taxon>Actinomycetota</taxon>
        <taxon>Actinomycetes</taxon>
        <taxon>Propionibacteriales</taxon>
        <taxon>Propionibacteriaceae</taxon>
        <taxon>Microlunatus</taxon>
    </lineage>
</organism>
<dbReference type="EMBL" id="BAABAB010000005">
    <property type="protein sequence ID" value="GAA3607154.1"/>
    <property type="molecule type" value="Genomic_DNA"/>
</dbReference>
<comment type="caution">
    <text evidence="4">The sequence shown here is derived from an EMBL/GenBank/DDBJ whole genome shotgun (WGS) entry which is preliminary data.</text>
</comment>
<dbReference type="PANTHER" id="PTHR43818:SF11">
    <property type="entry name" value="BCDNA.GH03377"/>
    <property type="match status" value="1"/>
</dbReference>
<gene>
    <name evidence="4" type="ORF">GCM10022236_06190</name>
</gene>
<evidence type="ECO:0000313" key="5">
    <source>
        <dbReference type="Proteomes" id="UP001501490"/>
    </source>
</evidence>
<evidence type="ECO:0000256" key="1">
    <source>
        <dbReference type="ARBA" id="ARBA00023002"/>
    </source>
</evidence>
<dbReference type="Proteomes" id="UP001501490">
    <property type="component" value="Unassembled WGS sequence"/>
</dbReference>
<dbReference type="InterPro" id="IPR055170">
    <property type="entry name" value="GFO_IDH_MocA-like_dom"/>
</dbReference>
<dbReference type="InterPro" id="IPR036291">
    <property type="entry name" value="NAD(P)-bd_dom_sf"/>
</dbReference>
<evidence type="ECO:0000313" key="4">
    <source>
        <dbReference type="EMBL" id="GAA3607154.1"/>
    </source>
</evidence>
<keyword evidence="5" id="KW-1185">Reference proteome</keyword>
<dbReference type="RefSeq" id="WP_344801617.1">
    <property type="nucleotide sequence ID" value="NZ_BAABAB010000005.1"/>
</dbReference>
<evidence type="ECO:0000259" key="3">
    <source>
        <dbReference type="Pfam" id="PF22725"/>
    </source>
</evidence>
<sequence>MSKSGPVGIGFIGAGVISDTYLENLNSFADTNVVAVGDLFADAAKAKAEKHGIAVSGGPEVVLDNPEVELVINLTIPAAHAEVALSAIDAGKHVWNEKPLALDRVSARALLDGAEAAGLRVGCAPDTFLGSGLQHARRLIEEGEIGTPLTALVLMQSPGPESWHPNPAFLFQEGAGPLFDIGPYYLTALVQTLGPIASVAAVGSKSRETRVIGSGPKAGEEFAVTVPSHVSASARFESGQSATMIFSFDSPRRRTLLEVTGTEATMVLPDPNMFDGEIAVQRRDDEEPKVVSTTTQLSSRGTGALDMARAIREGRPHRAQGALAYHVLDAMISIDEAITSGAYVDVQSTVEVPAPLPADWDPKAATV</sequence>
<dbReference type="InterPro" id="IPR050463">
    <property type="entry name" value="Gfo/Idh/MocA_oxidrdct_glycsds"/>
</dbReference>
<dbReference type="Gene3D" id="3.40.50.720">
    <property type="entry name" value="NAD(P)-binding Rossmann-like Domain"/>
    <property type="match status" value="1"/>
</dbReference>
<reference evidence="5" key="1">
    <citation type="journal article" date="2019" name="Int. J. Syst. Evol. Microbiol.">
        <title>The Global Catalogue of Microorganisms (GCM) 10K type strain sequencing project: providing services to taxonomists for standard genome sequencing and annotation.</title>
        <authorList>
            <consortium name="The Broad Institute Genomics Platform"/>
            <consortium name="The Broad Institute Genome Sequencing Center for Infectious Disease"/>
            <person name="Wu L."/>
            <person name="Ma J."/>
        </authorList>
    </citation>
    <scope>NUCLEOTIDE SEQUENCE [LARGE SCALE GENOMIC DNA]</scope>
    <source>
        <strain evidence="5">JCM 16929</strain>
    </source>
</reference>
<protein>
    <submittedName>
        <fullName evidence="4">Gfo/Idh/MocA family oxidoreductase</fullName>
    </submittedName>
</protein>
<dbReference type="Gene3D" id="3.30.360.10">
    <property type="entry name" value="Dihydrodipicolinate Reductase, domain 2"/>
    <property type="match status" value="1"/>
</dbReference>
<dbReference type="InterPro" id="IPR000683">
    <property type="entry name" value="Gfo/Idh/MocA-like_OxRdtase_N"/>
</dbReference>
<feature type="domain" description="GFO/IDH/MocA-like oxidoreductase" evidence="3">
    <location>
        <begin position="134"/>
        <end position="266"/>
    </location>
</feature>
<proteinExistence type="predicted"/>
<accession>A0ABP6ZHG8</accession>
<evidence type="ECO:0000259" key="2">
    <source>
        <dbReference type="Pfam" id="PF01408"/>
    </source>
</evidence>
<keyword evidence="1" id="KW-0560">Oxidoreductase</keyword>
<dbReference type="Pfam" id="PF01408">
    <property type="entry name" value="GFO_IDH_MocA"/>
    <property type="match status" value="1"/>
</dbReference>
<dbReference type="SUPFAM" id="SSF51735">
    <property type="entry name" value="NAD(P)-binding Rossmann-fold domains"/>
    <property type="match status" value="1"/>
</dbReference>
<feature type="domain" description="Gfo/Idh/MocA-like oxidoreductase N-terminal" evidence="2">
    <location>
        <begin position="8"/>
        <end position="121"/>
    </location>
</feature>